<keyword evidence="2" id="KW-0378">Hydrolase</keyword>
<proteinExistence type="predicted"/>
<dbReference type="GO" id="GO:0008233">
    <property type="term" value="F:peptidase activity"/>
    <property type="evidence" value="ECO:0007669"/>
    <property type="project" value="UniProtKB-KW"/>
</dbReference>
<feature type="compositionally biased region" description="Basic and acidic residues" evidence="1">
    <location>
        <begin position="119"/>
        <end position="128"/>
    </location>
</feature>
<name>A0A6J4J7A9_9ACTN</name>
<feature type="non-terminal residue" evidence="2">
    <location>
        <position position="1"/>
    </location>
</feature>
<evidence type="ECO:0000313" key="2">
    <source>
        <dbReference type="EMBL" id="CAA9269882.1"/>
    </source>
</evidence>
<feature type="compositionally biased region" description="Basic and acidic residues" evidence="1">
    <location>
        <begin position="140"/>
        <end position="174"/>
    </location>
</feature>
<gene>
    <name evidence="2" type="ORF">AVDCRST_MAG41-2786</name>
</gene>
<evidence type="ECO:0000256" key="1">
    <source>
        <dbReference type="SAM" id="MobiDB-lite"/>
    </source>
</evidence>
<reference evidence="2" key="1">
    <citation type="submission" date="2020-02" db="EMBL/GenBank/DDBJ databases">
        <authorList>
            <person name="Meier V. D."/>
        </authorList>
    </citation>
    <scope>NUCLEOTIDE SEQUENCE</scope>
    <source>
        <strain evidence="2">AVDCRST_MAG41</strain>
    </source>
</reference>
<dbReference type="AlphaFoldDB" id="A0A6J4J7A9"/>
<feature type="region of interest" description="Disordered" evidence="1">
    <location>
        <begin position="1"/>
        <end position="43"/>
    </location>
</feature>
<feature type="compositionally biased region" description="Basic residues" evidence="1">
    <location>
        <begin position="27"/>
        <end position="41"/>
    </location>
</feature>
<keyword evidence="2" id="KW-0645">Protease</keyword>
<feature type="compositionally biased region" description="Basic residues" evidence="1">
    <location>
        <begin position="208"/>
        <end position="217"/>
    </location>
</feature>
<dbReference type="EMBL" id="CADCTP010000260">
    <property type="protein sequence ID" value="CAA9269882.1"/>
    <property type="molecule type" value="Genomic_DNA"/>
</dbReference>
<feature type="non-terminal residue" evidence="2">
    <location>
        <position position="258"/>
    </location>
</feature>
<feature type="region of interest" description="Disordered" evidence="1">
    <location>
        <begin position="208"/>
        <end position="258"/>
    </location>
</feature>
<accession>A0A6J4J7A9</accession>
<sequence>ETQGSAHRPHRRRGGRPDPDRVGVGRCGRHPVTRDRRRGRRHPDLLVHGVAAVHRRRAPVRRVADLQHLAGDGGALRAGRLAQRLPGAGRLDEPHLGRHGRPHHPLRHTPQLQRHRRHGADPDRHRGVPDAGPAQRVLPRPRDADPADRMGADLPDPRLRRRTDHPQAARHVDPQRLLVQQPGALQLQHRAVRQRPERPGRLLRRLRRPGAGRHHRLLAAGRRDQPRDQLDLRREPDRLHRRGRLPVLDPYGHRRPRL</sequence>
<feature type="compositionally biased region" description="Basic residues" evidence="1">
    <location>
        <begin position="97"/>
        <end position="118"/>
    </location>
</feature>
<protein>
    <submittedName>
        <fullName evidence="2">Trypsin-like protease</fullName>
    </submittedName>
</protein>
<feature type="region of interest" description="Disordered" evidence="1">
    <location>
        <begin position="88"/>
        <end position="176"/>
    </location>
</feature>
<organism evidence="2">
    <name type="scientific">uncultured Mycobacteriales bacterium</name>
    <dbReference type="NCBI Taxonomy" id="581187"/>
    <lineage>
        <taxon>Bacteria</taxon>
        <taxon>Bacillati</taxon>
        <taxon>Actinomycetota</taxon>
        <taxon>Actinomycetes</taxon>
        <taxon>Mycobacteriales</taxon>
        <taxon>environmental samples</taxon>
    </lineage>
</organism>
<dbReference type="GO" id="GO:0006508">
    <property type="term" value="P:proteolysis"/>
    <property type="evidence" value="ECO:0007669"/>
    <property type="project" value="UniProtKB-KW"/>
</dbReference>
<feature type="compositionally biased region" description="Basic and acidic residues" evidence="1">
    <location>
        <begin position="221"/>
        <end position="238"/>
    </location>
</feature>